<proteinExistence type="predicted"/>
<accession>A0A7K3LWJ6</accession>
<comment type="caution">
    <text evidence="1">The sequence shown here is derived from an EMBL/GenBank/DDBJ whole genome shotgun (WGS) entry which is preliminary data.</text>
</comment>
<dbReference type="AlphaFoldDB" id="A0A7K3LWJ6"/>
<sequence>MITTSRILNTVPRSHLYGHARDYHRARPGHSARPEVIVSSIQEEDARHIPGDLLAEWDVLFHAGTNATADHSVGDLLARRTVRRARHSRTSILDGDSHPVILLATDIPRSAAADVWQRVILAAEHGGTLSDVLLEADTTRQS</sequence>
<evidence type="ECO:0000313" key="2">
    <source>
        <dbReference type="Proteomes" id="UP000466307"/>
    </source>
</evidence>
<reference evidence="1 2" key="1">
    <citation type="submission" date="2020-01" db="EMBL/GenBank/DDBJ databases">
        <title>Investigation of new actinobacteria for the biodesulphurisation of diesel fuel.</title>
        <authorList>
            <person name="Athi Narayanan S.M."/>
        </authorList>
    </citation>
    <scope>NUCLEOTIDE SEQUENCE [LARGE SCALE GENOMIC DNA]</scope>
    <source>
        <strain evidence="1 2">213E</strain>
    </source>
</reference>
<dbReference type="Proteomes" id="UP000466307">
    <property type="component" value="Unassembled WGS sequence"/>
</dbReference>
<dbReference type="EMBL" id="JAADZU010000165">
    <property type="protein sequence ID" value="NDK92650.1"/>
    <property type="molecule type" value="Genomic_DNA"/>
</dbReference>
<dbReference type="RefSeq" id="WP_059040027.1">
    <property type="nucleotide sequence ID" value="NZ_JAADZU010000165.1"/>
</dbReference>
<evidence type="ECO:0000313" key="1">
    <source>
        <dbReference type="EMBL" id="NDK92650.1"/>
    </source>
</evidence>
<keyword evidence="2" id="KW-1185">Reference proteome</keyword>
<organism evidence="1 2">
    <name type="scientific">Gordonia desulfuricans</name>
    <dbReference type="NCBI Taxonomy" id="89051"/>
    <lineage>
        <taxon>Bacteria</taxon>
        <taxon>Bacillati</taxon>
        <taxon>Actinomycetota</taxon>
        <taxon>Actinomycetes</taxon>
        <taxon>Mycobacteriales</taxon>
        <taxon>Gordoniaceae</taxon>
        <taxon>Gordonia</taxon>
    </lineage>
</organism>
<name>A0A7K3LWJ6_9ACTN</name>
<gene>
    <name evidence="1" type="ORF">GYA93_24370</name>
</gene>
<protein>
    <submittedName>
        <fullName evidence="1">Uncharacterized protein</fullName>
    </submittedName>
</protein>